<proteinExistence type="predicted"/>
<dbReference type="EMBL" id="CM034402">
    <property type="protein sequence ID" value="KAJ0174983.1"/>
    <property type="molecule type" value="Genomic_DNA"/>
</dbReference>
<gene>
    <name evidence="1" type="ORF">K1T71_009124</name>
</gene>
<name>A0ACC1CTJ8_9NEOP</name>
<accession>A0ACC1CTJ8</accession>
<evidence type="ECO:0000313" key="1">
    <source>
        <dbReference type="EMBL" id="KAJ0174983.1"/>
    </source>
</evidence>
<keyword evidence="2" id="KW-1185">Reference proteome</keyword>
<dbReference type="Proteomes" id="UP000824533">
    <property type="component" value="Linkage Group LG16"/>
</dbReference>
<reference evidence="1 2" key="1">
    <citation type="journal article" date="2021" name="Front. Genet.">
        <title>Chromosome-Level Genome Assembly Reveals Significant Gene Expansion in the Toll and IMD Signaling Pathways of Dendrolimus kikuchii.</title>
        <authorList>
            <person name="Zhou J."/>
            <person name="Wu P."/>
            <person name="Xiong Z."/>
            <person name="Liu N."/>
            <person name="Zhao N."/>
            <person name="Ji M."/>
            <person name="Qiu Y."/>
            <person name="Yang B."/>
        </authorList>
    </citation>
    <scope>NUCLEOTIDE SEQUENCE [LARGE SCALE GENOMIC DNA]</scope>
    <source>
        <strain evidence="1">Ann1</strain>
    </source>
</reference>
<protein>
    <submittedName>
        <fullName evidence="1">Uncharacterized protein</fullName>
    </submittedName>
</protein>
<organism evidence="1 2">
    <name type="scientific">Dendrolimus kikuchii</name>
    <dbReference type="NCBI Taxonomy" id="765133"/>
    <lineage>
        <taxon>Eukaryota</taxon>
        <taxon>Metazoa</taxon>
        <taxon>Ecdysozoa</taxon>
        <taxon>Arthropoda</taxon>
        <taxon>Hexapoda</taxon>
        <taxon>Insecta</taxon>
        <taxon>Pterygota</taxon>
        <taxon>Neoptera</taxon>
        <taxon>Endopterygota</taxon>
        <taxon>Lepidoptera</taxon>
        <taxon>Glossata</taxon>
        <taxon>Ditrysia</taxon>
        <taxon>Bombycoidea</taxon>
        <taxon>Lasiocampidae</taxon>
        <taxon>Dendrolimus</taxon>
    </lineage>
</organism>
<comment type="caution">
    <text evidence="1">The sequence shown here is derived from an EMBL/GenBank/DDBJ whole genome shotgun (WGS) entry which is preliminary data.</text>
</comment>
<evidence type="ECO:0000313" key="2">
    <source>
        <dbReference type="Proteomes" id="UP000824533"/>
    </source>
</evidence>
<sequence length="165" mass="18093">MATGGLRNDSGNLTNTQIGYLLGYLFTFMFSWPLSPFTFCLLQIQFLTSTSYYMIFTGRTILDLQAGELDIVNTQTCNRLLQPSFGRKFIQFANHQLCAGKLSGGSDVCQGDSGGPLQVKIQLPIKTQGSMHTILGLISAGIGCAKPNTPGVYTRVTSFIDWIEY</sequence>